<protein>
    <submittedName>
        <fullName evidence="1">Glycosyltransferase</fullName>
    </submittedName>
</protein>
<dbReference type="Proteomes" id="UP000275941">
    <property type="component" value="Unassembled WGS sequence"/>
</dbReference>
<dbReference type="SUPFAM" id="SSF53756">
    <property type="entry name" value="UDP-Glycosyltransferase/glycogen phosphorylase"/>
    <property type="match status" value="1"/>
</dbReference>
<proteinExistence type="predicted"/>
<dbReference type="PANTHER" id="PTHR45947:SF14">
    <property type="entry name" value="SLL1723 PROTEIN"/>
    <property type="match status" value="1"/>
</dbReference>
<dbReference type="Pfam" id="PF13692">
    <property type="entry name" value="Glyco_trans_1_4"/>
    <property type="match status" value="1"/>
</dbReference>
<dbReference type="OrthoDB" id="9768685at2"/>
<dbReference type="EMBL" id="RKOR01000020">
    <property type="protein sequence ID" value="ROY49886.1"/>
    <property type="molecule type" value="Genomic_DNA"/>
</dbReference>
<dbReference type="AlphaFoldDB" id="A0A3N3ZHE8"/>
<gene>
    <name evidence="1" type="ORF">EGW70_08110</name>
</gene>
<dbReference type="GO" id="GO:0016757">
    <property type="term" value="F:glycosyltransferase activity"/>
    <property type="evidence" value="ECO:0007669"/>
    <property type="project" value="TreeGrafter"/>
</dbReference>
<dbReference type="Gene3D" id="3.40.50.2000">
    <property type="entry name" value="Glycogen Phosphorylase B"/>
    <property type="match status" value="2"/>
</dbReference>
<dbReference type="PANTHER" id="PTHR45947">
    <property type="entry name" value="SULFOQUINOVOSYL TRANSFERASE SQD2"/>
    <property type="match status" value="1"/>
</dbReference>
<dbReference type="InterPro" id="IPR050194">
    <property type="entry name" value="Glycosyltransferase_grp1"/>
</dbReference>
<accession>A0A3N3ZHE8</accession>
<sequence length="370" mass="43167">MKILVLTQQYPKDNDIYKNAFVHTRVKRYLSETRDNYEVFVLNNKENSYVYDEVRVQEGSAEKLRSVLANDKYDKIIIHFLTWRMIQVLLEPTFINIPKIIWVHGYEALSWKRRIFNISNFNFLKYAFVNRLQLKYFKEFLSYDANSIFVFVSEWMKQVAEKDIKANFTNSVIIPNGIDTNKFHYLPKDTLKKKILLIRPFNSRKYATDIACKALELLSREPDFSDYSITIIGEGQYFERDTKNISNFDNVQLINKFLTPDEIAQFHSENGIFLCPTRQDAQGVSMCEAMSSGLVVVASNNTAIPEFVDNETEGLLCKNAKDICSAIIKISNDDTSFDNISRNARKRILEQCDLNEIVWRELKLIDGENK</sequence>
<keyword evidence="1" id="KW-0808">Transferase</keyword>
<organism evidence="1 2">
    <name type="scientific">Enterococcus faecalis</name>
    <name type="common">Streptococcus faecalis</name>
    <dbReference type="NCBI Taxonomy" id="1351"/>
    <lineage>
        <taxon>Bacteria</taxon>
        <taxon>Bacillati</taxon>
        <taxon>Bacillota</taxon>
        <taxon>Bacilli</taxon>
        <taxon>Lactobacillales</taxon>
        <taxon>Enterococcaceae</taxon>
        <taxon>Enterococcus</taxon>
    </lineage>
</organism>
<comment type="caution">
    <text evidence="1">The sequence shown here is derived from an EMBL/GenBank/DDBJ whole genome shotgun (WGS) entry which is preliminary data.</text>
</comment>
<dbReference type="CDD" id="cd03801">
    <property type="entry name" value="GT4_PimA-like"/>
    <property type="match status" value="1"/>
</dbReference>
<evidence type="ECO:0000313" key="1">
    <source>
        <dbReference type="EMBL" id="ROY49886.1"/>
    </source>
</evidence>
<reference evidence="1 2" key="1">
    <citation type="submission" date="2018-10" db="EMBL/GenBank/DDBJ databases">
        <title>Genotypes and phenotypes of Enterococci isolated from broiler chickens.</title>
        <authorList>
            <person name="Muhammad A.R."/>
            <person name="Diarra M.S."/>
        </authorList>
    </citation>
    <scope>NUCLEOTIDE SEQUENCE [LARGE SCALE GENOMIC DNA]</scope>
    <source>
        <strain evidence="1 2">P7 C A21</strain>
    </source>
</reference>
<name>A0A3N3ZHE8_ENTFL</name>
<evidence type="ECO:0000313" key="2">
    <source>
        <dbReference type="Proteomes" id="UP000275941"/>
    </source>
</evidence>